<dbReference type="Proteomes" id="UP000054279">
    <property type="component" value="Unassembled WGS sequence"/>
</dbReference>
<gene>
    <name evidence="1" type="ORF">M422DRAFT_262968</name>
</gene>
<name>A0A0C9VBC3_SPHS4</name>
<dbReference type="AlphaFoldDB" id="A0A0C9VBC3"/>
<reference evidence="1 2" key="1">
    <citation type="submission" date="2014-06" db="EMBL/GenBank/DDBJ databases">
        <title>Evolutionary Origins and Diversification of the Mycorrhizal Mutualists.</title>
        <authorList>
            <consortium name="DOE Joint Genome Institute"/>
            <consortium name="Mycorrhizal Genomics Consortium"/>
            <person name="Kohler A."/>
            <person name="Kuo A."/>
            <person name="Nagy L.G."/>
            <person name="Floudas D."/>
            <person name="Copeland A."/>
            <person name="Barry K.W."/>
            <person name="Cichocki N."/>
            <person name="Veneault-Fourrey C."/>
            <person name="LaButti K."/>
            <person name="Lindquist E.A."/>
            <person name="Lipzen A."/>
            <person name="Lundell T."/>
            <person name="Morin E."/>
            <person name="Murat C."/>
            <person name="Riley R."/>
            <person name="Ohm R."/>
            <person name="Sun H."/>
            <person name="Tunlid A."/>
            <person name="Henrissat B."/>
            <person name="Grigoriev I.V."/>
            <person name="Hibbett D.S."/>
            <person name="Martin F."/>
        </authorList>
    </citation>
    <scope>NUCLEOTIDE SEQUENCE [LARGE SCALE GENOMIC DNA]</scope>
    <source>
        <strain evidence="1 2">SS14</strain>
    </source>
</reference>
<dbReference type="HOGENOM" id="CLU_3107937_0_0_1"/>
<keyword evidence="2" id="KW-1185">Reference proteome</keyword>
<organism evidence="1 2">
    <name type="scientific">Sphaerobolus stellatus (strain SS14)</name>
    <dbReference type="NCBI Taxonomy" id="990650"/>
    <lineage>
        <taxon>Eukaryota</taxon>
        <taxon>Fungi</taxon>
        <taxon>Dikarya</taxon>
        <taxon>Basidiomycota</taxon>
        <taxon>Agaricomycotina</taxon>
        <taxon>Agaricomycetes</taxon>
        <taxon>Phallomycetidae</taxon>
        <taxon>Geastrales</taxon>
        <taxon>Sphaerobolaceae</taxon>
        <taxon>Sphaerobolus</taxon>
    </lineage>
</organism>
<sequence>MANDIESFLGLLHSLPIPSVSIGIDFVSPLPEDRINDEKYNYLMVIIDRLS</sequence>
<accession>A0A0C9VBC3</accession>
<dbReference type="EMBL" id="KN837195">
    <property type="protein sequence ID" value="KIJ34790.1"/>
    <property type="molecule type" value="Genomic_DNA"/>
</dbReference>
<protein>
    <submittedName>
        <fullName evidence="1">Unplaced genomic scaffold SPHSTscaffold_120, whole genome shotgun sequence</fullName>
    </submittedName>
</protein>
<evidence type="ECO:0000313" key="2">
    <source>
        <dbReference type="Proteomes" id="UP000054279"/>
    </source>
</evidence>
<proteinExistence type="predicted"/>
<evidence type="ECO:0000313" key="1">
    <source>
        <dbReference type="EMBL" id="KIJ34790.1"/>
    </source>
</evidence>